<name>A0A9P4YSM9_9HYPO</name>
<dbReference type="PANTHER" id="PTHR42943">
    <property type="entry name" value="GLUTATHIONE S-TRANSFERASE KAPPA"/>
    <property type="match status" value="1"/>
</dbReference>
<dbReference type="GO" id="GO:0004602">
    <property type="term" value="F:glutathione peroxidase activity"/>
    <property type="evidence" value="ECO:0007669"/>
    <property type="project" value="TreeGrafter"/>
</dbReference>
<sequence>MFNVPMDEALPFNLPLLTVPAMCALTVIKQQSGQNKLTTALDALRERGRGARIMEAAGTDWVEQALKNNVKAVFDEETFGLPWMVRTRPNGENETFWGVDHLAVVAGFLGLEKPIVGV</sequence>
<dbReference type="GO" id="GO:0005739">
    <property type="term" value="C:mitochondrion"/>
    <property type="evidence" value="ECO:0007669"/>
    <property type="project" value="TreeGrafter"/>
</dbReference>
<dbReference type="RefSeq" id="XP_035319640.1">
    <property type="nucleotide sequence ID" value="XM_035464454.1"/>
</dbReference>
<dbReference type="InterPro" id="IPR051924">
    <property type="entry name" value="GST_Kappa/NadH"/>
</dbReference>
<protein>
    <submittedName>
        <fullName evidence="1">Glutathione S-transferase kappa 1</fullName>
    </submittedName>
</protein>
<evidence type="ECO:0000313" key="1">
    <source>
        <dbReference type="EMBL" id="KAF4120988.1"/>
    </source>
</evidence>
<keyword evidence="2" id="KW-1185">Reference proteome</keyword>
<gene>
    <name evidence="1" type="ORF">GMORB2_2474</name>
</gene>
<dbReference type="GO" id="GO:0004364">
    <property type="term" value="F:glutathione transferase activity"/>
    <property type="evidence" value="ECO:0007669"/>
    <property type="project" value="TreeGrafter"/>
</dbReference>
<dbReference type="PANTHER" id="PTHR42943:SF2">
    <property type="entry name" value="GLUTATHIONE S-TRANSFERASE KAPPA 1"/>
    <property type="match status" value="1"/>
</dbReference>
<dbReference type="GO" id="GO:0006749">
    <property type="term" value="P:glutathione metabolic process"/>
    <property type="evidence" value="ECO:0007669"/>
    <property type="project" value="TreeGrafter"/>
</dbReference>
<dbReference type="GO" id="GO:0005777">
    <property type="term" value="C:peroxisome"/>
    <property type="evidence" value="ECO:0007669"/>
    <property type="project" value="TreeGrafter"/>
</dbReference>
<comment type="caution">
    <text evidence="1">The sequence shown here is derived from an EMBL/GenBank/DDBJ whole genome shotgun (WGS) entry which is preliminary data.</text>
</comment>
<dbReference type="GeneID" id="55968704"/>
<dbReference type="Gene3D" id="3.40.30.10">
    <property type="entry name" value="Glutaredoxin"/>
    <property type="match status" value="1"/>
</dbReference>
<reference evidence="1" key="1">
    <citation type="submission" date="2020-03" db="EMBL/GenBank/DDBJ databases">
        <title>Site-based positive gene gene selection in Geosmithia morbida across the United States reveals a broad range of putative effectors and factors for local host and environmental adapation.</title>
        <authorList>
            <person name="Onufrak A."/>
            <person name="Murdoch R.W."/>
            <person name="Gazis R."/>
            <person name="Huff M."/>
            <person name="Staton M."/>
            <person name="Klingeman W."/>
            <person name="Hadziabdic D."/>
        </authorList>
    </citation>
    <scope>NUCLEOTIDE SEQUENCE</scope>
    <source>
        <strain evidence="1">1262</strain>
    </source>
</reference>
<dbReference type="Proteomes" id="UP000749293">
    <property type="component" value="Unassembled WGS sequence"/>
</dbReference>
<proteinExistence type="predicted"/>
<evidence type="ECO:0000313" key="2">
    <source>
        <dbReference type="Proteomes" id="UP000749293"/>
    </source>
</evidence>
<dbReference type="OrthoDB" id="4664297at2759"/>
<dbReference type="AlphaFoldDB" id="A0A9P4YSM9"/>
<dbReference type="EMBL" id="JAANYQ010000014">
    <property type="protein sequence ID" value="KAF4120988.1"/>
    <property type="molecule type" value="Genomic_DNA"/>
</dbReference>
<organism evidence="1 2">
    <name type="scientific">Geosmithia morbida</name>
    <dbReference type="NCBI Taxonomy" id="1094350"/>
    <lineage>
        <taxon>Eukaryota</taxon>
        <taxon>Fungi</taxon>
        <taxon>Dikarya</taxon>
        <taxon>Ascomycota</taxon>
        <taxon>Pezizomycotina</taxon>
        <taxon>Sordariomycetes</taxon>
        <taxon>Hypocreomycetidae</taxon>
        <taxon>Hypocreales</taxon>
        <taxon>Bionectriaceae</taxon>
        <taxon>Geosmithia</taxon>
    </lineage>
</organism>
<accession>A0A9P4YSM9</accession>